<evidence type="ECO:0000256" key="8">
    <source>
        <dbReference type="ARBA" id="ARBA00023136"/>
    </source>
</evidence>
<keyword evidence="6" id="KW-1133">Transmembrane helix</keyword>
<evidence type="ECO:0008006" key="10">
    <source>
        <dbReference type="Google" id="ProtNLM"/>
    </source>
</evidence>
<name>A0A6C0F2W1_9ZZZZ</name>
<evidence type="ECO:0000256" key="2">
    <source>
        <dbReference type="ARBA" id="ARBA00022676"/>
    </source>
</evidence>
<proteinExistence type="predicted"/>
<keyword evidence="3" id="KW-0808">Transferase</keyword>
<reference evidence="9" key="1">
    <citation type="journal article" date="2020" name="Nature">
        <title>Giant virus diversity and host interactions through global metagenomics.</title>
        <authorList>
            <person name="Schulz F."/>
            <person name="Roux S."/>
            <person name="Paez-Espino D."/>
            <person name="Jungbluth S."/>
            <person name="Walsh D.A."/>
            <person name="Denef V.J."/>
            <person name="McMahon K.D."/>
            <person name="Konstantinidis K.T."/>
            <person name="Eloe-Fadrosh E.A."/>
            <person name="Kyrpides N.C."/>
            <person name="Woyke T."/>
        </authorList>
    </citation>
    <scope>NUCLEOTIDE SEQUENCE</scope>
    <source>
        <strain evidence="9">GVMAG-M-3300009182-46</strain>
    </source>
</reference>
<dbReference type="GO" id="GO:0000139">
    <property type="term" value="C:Golgi membrane"/>
    <property type="evidence" value="ECO:0007669"/>
    <property type="project" value="UniProtKB-SubCell"/>
</dbReference>
<evidence type="ECO:0000256" key="4">
    <source>
        <dbReference type="ARBA" id="ARBA00022692"/>
    </source>
</evidence>
<organism evidence="9">
    <name type="scientific">viral metagenome</name>
    <dbReference type="NCBI Taxonomy" id="1070528"/>
    <lineage>
        <taxon>unclassified sequences</taxon>
        <taxon>metagenomes</taxon>
        <taxon>organismal metagenomes</taxon>
    </lineage>
</organism>
<keyword evidence="7" id="KW-0333">Golgi apparatus</keyword>
<evidence type="ECO:0000256" key="3">
    <source>
        <dbReference type="ARBA" id="ARBA00022679"/>
    </source>
</evidence>
<keyword evidence="4" id="KW-0812">Transmembrane</keyword>
<dbReference type="InterPro" id="IPR002659">
    <property type="entry name" value="Glyco_trans_31"/>
</dbReference>
<evidence type="ECO:0000256" key="7">
    <source>
        <dbReference type="ARBA" id="ARBA00023034"/>
    </source>
</evidence>
<evidence type="ECO:0000256" key="6">
    <source>
        <dbReference type="ARBA" id="ARBA00022989"/>
    </source>
</evidence>
<evidence type="ECO:0000256" key="5">
    <source>
        <dbReference type="ARBA" id="ARBA00022968"/>
    </source>
</evidence>
<protein>
    <recommendedName>
        <fullName evidence="10">Glycosyltransferase</fullName>
    </recommendedName>
</protein>
<dbReference type="AlphaFoldDB" id="A0A6C0F2W1"/>
<keyword evidence="2" id="KW-0328">Glycosyltransferase</keyword>
<dbReference type="Pfam" id="PF01762">
    <property type="entry name" value="Galactosyl_T"/>
    <property type="match status" value="1"/>
</dbReference>
<keyword evidence="8" id="KW-0472">Membrane</keyword>
<dbReference type="GO" id="GO:0016758">
    <property type="term" value="F:hexosyltransferase activity"/>
    <property type="evidence" value="ECO:0007669"/>
    <property type="project" value="InterPro"/>
</dbReference>
<dbReference type="PANTHER" id="PTHR11214:SF3">
    <property type="entry name" value="BETA-1,3-GALACTOSYLTRANSFERASE 6"/>
    <property type="match status" value="1"/>
</dbReference>
<evidence type="ECO:0000313" key="9">
    <source>
        <dbReference type="EMBL" id="QHT35956.1"/>
    </source>
</evidence>
<dbReference type="PANTHER" id="PTHR11214">
    <property type="entry name" value="BETA-1,3-N-ACETYLGLUCOSAMINYLTRANSFERASE"/>
    <property type="match status" value="1"/>
</dbReference>
<comment type="subcellular location">
    <subcellularLocation>
        <location evidence="1">Golgi apparatus membrane</location>
        <topology evidence="1">Single-pass type II membrane protein</topology>
    </subcellularLocation>
</comment>
<dbReference type="EMBL" id="MN739028">
    <property type="protein sequence ID" value="QHT35956.1"/>
    <property type="molecule type" value="Genomic_DNA"/>
</dbReference>
<accession>A0A6C0F2W1</accession>
<keyword evidence="5" id="KW-0735">Signal-anchor</keyword>
<evidence type="ECO:0000256" key="1">
    <source>
        <dbReference type="ARBA" id="ARBA00004323"/>
    </source>
</evidence>
<sequence>MDTSTEYVLLILNCKKYINKAINQKNTWLKDYNFIQIPYFHVIGDVTLDKDYVFDLNECILYVKTWDDYVSLPKKTIAAYDAVLKKFHSLKYIFKTDDDQDLKDPFEFFSTMIRTLEEKKPKVHYGGHVVDVKTPYLSSYGKIHPELPDPLIIYPTQYCSGRFYTLSIEAAKDLVKKRGSIMGECLEDYAMGYHLNPIFKKTILNIDTSVHFTDSQLK</sequence>